<protein>
    <submittedName>
        <fullName evidence="1">Uncharacterized protein</fullName>
    </submittedName>
</protein>
<evidence type="ECO:0000313" key="1">
    <source>
        <dbReference type="EMBL" id="EGG28978.1"/>
    </source>
</evidence>
<accession>F3L3S9</accession>
<reference evidence="1 2" key="1">
    <citation type="journal article" date="2011" name="J. Bacteriol.">
        <title>Genome sequence of strain IMCC3088, a proteorhodopsin-containing marine bacterium belonging to the OM60/NOR5 clade.</title>
        <authorList>
            <person name="Jang Y."/>
            <person name="Oh H.M."/>
            <person name="Kang I."/>
            <person name="Lee K."/>
            <person name="Yang S.J."/>
            <person name="Cho J.C."/>
        </authorList>
    </citation>
    <scope>NUCLEOTIDE SEQUENCE [LARGE SCALE GENOMIC DNA]</scope>
    <source>
        <strain evidence="1 2">IMCC3088</strain>
    </source>
</reference>
<keyword evidence="2" id="KW-1185">Reference proteome</keyword>
<gene>
    <name evidence="1" type="ORF">IMCC3088_2271</name>
</gene>
<name>F3L3S9_9GAMM</name>
<proteinExistence type="predicted"/>
<organism evidence="1 2">
    <name type="scientific">Aequoribacter fuscus</name>
    <dbReference type="NCBI Taxonomy" id="2518989"/>
    <lineage>
        <taxon>Bacteria</taxon>
        <taxon>Pseudomonadati</taxon>
        <taxon>Pseudomonadota</taxon>
        <taxon>Gammaproteobacteria</taxon>
        <taxon>Cellvibrionales</taxon>
        <taxon>Halieaceae</taxon>
        <taxon>Aequoribacter</taxon>
    </lineage>
</organism>
<dbReference type="Proteomes" id="UP000005615">
    <property type="component" value="Unassembled WGS sequence"/>
</dbReference>
<dbReference type="AlphaFoldDB" id="F3L3S9"/>
<sequence>MVGSTKDLNPANFIDFNRMLLALIATGSPVHQTIYEERLVYPLSGSSPMA</sequence>
<dbReference type="EMBL" id="AEIG01000067">
    <property type="protein sequence ID" value="EGG28978.1"/>
    <property type="molecule type" value="Genomic_DNA"/>
</dbReference>
<comment type="caution">
    <text evidence="1">The sequence shown here is derived from an EMBL/GenBank/DDBJ whole genome shotgun (WGS) entry which is preliminary data.</text>
</comment>
<evidence type="ECO:0000313" key="2">
    <source>
        <dbReference type="Proteomes" id="UP000005615"/>
    </source>
</evidence>